<keyword evidence="2" id="KW-1185">Reference proteome</keyword>
<protein>
    <submittedName>
        <fullName evidence="1">Uncharacterized protein</fullName>
    </submittedName>
</protein>
<comment type="caution">
    <text evidence="1">The sequence shown here is derived from an EMBL/GenBank/DDBJ whole genome shotgun (WGS) entry which is preliminary data.</text>
</comment>
<reference evidence="1" key="1">
    <citation type="submission" date="2015-05" db="EMBL/GenBank/DDBJ databases">
        <title>Permanent draft genome of Rhodopirellula islandicus K833.</title>
        <authorList>
            <person name="Kizina J."/>
            <person name="Richter M."/>
            <person name="Glockner F.O."/>
            <person name="Harder J."/>
        </authorList>
    </citation>
    <scope>NUCLEOTIDE SEQUENCE [LARGE SCALE GENOMIC DNA]</scope>
    <source>
        <strain evidence="1">K833</strain>
    </source>
</reference>
<gene>
    <name evidence="1" type="ORF">RISK_002728</name>
</gene>
<sequence length="39" mass="4331">MDFTASENQSEIRVSRIHTILLNGGERPSSSDAGRLKRT</sequence>
<evidence type="ECO:0000313" key="2">
    <source>
        <dbReference type="Proteomes" id="UP000036367"/>
    </source>
</evidence>
<dbReference type="Proteomes" id="UP000036367">
    <property type="component" value="Unassembled WGS sequence"/>
</dbReference>
<name>A0A0J1BF97_RHOIS</name>
<proteinExistence type="predicted"/>
<accession>A0A0J1BF97</accession>
<dbReference type="EMBL" id="LECT01000021">
    <property type="protein sequence ID" value="KLU05237.1"/>
    <property type="molecule type" value="Genomic_DNA"/>
</dbReference>
<organism evidence="1 2">
    <name type="scientific">Rhodopirellula islandica</name>
    <dbReference type="NCBI Taxonomy" id="595434"/>
    <lineage>
        <taxon>Bacteria</taxon>
        <taxon>Pseudomonadati</taxon>
        <taxon>Planctomycetota</taxon>
        <taxon>Planctomycetia</taxon>
        <taxon>Pirellulales</taxon>
        <taxon>Pirellulaceae</taxon>
        <taxon>Rhodopirellula</taxon>
    </lineage>
</organism>
<dbReference type="AlphaFoldDB" id="A0A0J1BF97"/>
<evidence type="ECO:0000313" key="1">
    <source>
        <dbReference type="EMBL" id="KLU05237.1"/>
    </source>
</evidence>